<name>A0ABU2LMF9_9ACTN</name>
<sequence>MYRELLTQDFYPLGTAVSAWRRLAEACQEAHDGSLARASRPLIDAGWAGQSADTGLHAMAVTQSILTTASRYALLLAAVLDEARARMQAAQQRLRNAVADAEDAGHRVSEDGTVLARPHDPSPEDLAEPDRLLRESIEVAGHQARIDEAIEQAVEASALAGRALRELDPFTLDKEYGAQIADQAAARLAETHGIGIPADDIPTDRPPAEAARWWSGLTDPERDLLLASYPTQLGALDGLPAETRDQANRAALDAQLNDYRAREHELGHHDRFIYDGLTRLQETLDSRANAPAEQRLYLLGFGTQDDGRAIVAQGNPDTAAHTAVLVPGTTTDIGSMQGQIDRIGLMQEAALRQRRGDVAVISWLGYDAPEISDSVITRGRANEGADELRNFTAGLRAAHEGSDSHLTVVGHSYGSTTVGAADAGRDGLGADDVIVLGSPGLTVGHAEDLHISPERLWVGAADDDPISRYASGLTLGAAPQDDQFGAQRMYVDTSGHSGYWRQDSESLRNIGRVIAGETPSTGTVEQ</sequence>
<dbReference type="Pfam" id="PF06259">
    <property type="entry name" value="Abhydrolase_8"/>
    <property type="match status" value="1"/>
</dbReference>
<feature type="compositionally biased region" description="Basic and acidic residues" evidence="1">
    <location>
        <begin position="117"/>
        <end position="127"/>
    </location>
</feature>
<evidence type="ECO:0000313" key="4">
    <source>
        <dbReference type="Proteomes" id="UP001183420"/>
    </source>
</evidence>
<reference evidence="4" key="1">
    <citation type="submission" date="2023-07" db="EMBL/GenBank/DDBJ databases">
        <title>30 novel species of actinomycetes from the DSMZ collection.</title>
        <authorList>
            <person name="Nouioui I."/>
        </authorList>
    </citation>
    <scope>NUCLEOTIDE SEQUENCE [LARGE SCALE GENOMIC DNA]</scope>
    <source>
        <strain evidence="4">DSM 44918</strain>
    </source>
</reference>
<keyword evidence="3" id="KW-0378">Hydrolase</keyword>
<evidence type="ECO:0000259" key="2">
    <source>
        <dbReference type="Pfam" id="PF06259"/>
    </source>
</evidence>
<keyword evidence="4" id="KW-1185">Reference proteome</keyword>
<feature type="domain" description="DUF1023" evidence="2">
    <location>
        <begin position="305"/>
        <end position="469"/>
    </location>
</feature>
<evidence type="ECO:0000256" key="1">
    <source>
        <dbReference type="SAM" id="MobiDB-lite"/>
    </source>
</evidence>
<proteinExistence type="predicted"/>
<dbReference type="RefSeq" id="WP_311597115.1">
    <property type="nucleotide sequence ID" value="NZ_JAVREM010000006.1"/>
</dbReference>
<dbReference type="InterPro" id="IPR010427">
    <property type="entry name" value="DUF1023"/>
</dbReference>
<feature type="region of interest" description="Disordered" evidence="1">
    <location>
        <begin position="100"/>
        <end position="127"/>
    </location>
</feature>
<accession>A0ABU2LMF9</accession>
<dbReference type="InterPro" id="IPR029058">
    <property type="entry name" value="AB_hydrolase_fold"/>
</dbReference>
<dbReference type="GO" id="GO:0016787">
    <property type="term" value="F:hydrolase activity"/>
    <property type="evidence" value="ECO:0007669"/>
    <property type="project" value="UniProtKB-KW"/>
</dbReference>
<evidence type="ECO:0000313" key="3">
    <source>
        <dbReference type="EMBL" id="MDT0318438.1"/>
    </source>
</evidence>
<dbReference type="EMBL" id="JAVREM010000006">
    <property type="protein sequence ID" value="MDT0318438.1"/>
    <property type="molecule type" value="Genomic_DNA"/>
</dbReference>
<comment type="caution">
    <text evidence="3">The sequence shown here is derived from an EMBL/GenBank/DDBJ whole genome shotgun (WGS) entry which is preliminary data.</text>
</comment>
<dbReference type="SUPFAM" id="SSF53474">
    <property type="entry name" value="alpha/beta-Hydrolases"/>
    <property type="match status" value="1"/>
</dbReference>
<dbReference type="Proteomes" id="UP001183420">
    <property type="component" value="Unassembled WGS sequence"/>
</dbReference>
<gene>
    <name evidence="3" type="ORF">RNC47_08840</name>
</gene>
<organism evidence="3 4">
    <name type="scientific">Streptomyces millisiae</name>
    <dbReference type="NCBI Taxonomy" id="3075542"/>
    <lineage>
        <taxon>Bacteria</taxon>
        <taxon>Bacillati</taxon>
        <taxon>Actinomycetota</taxon>
        <taxon>Actinomycetes</taxon>
        <taxon>Kitasatosporales</taxon>
        <taxon>Streptomycetaceae</taxon>
        <taxon>Streptomyces</taxon>
    </lineage>
</organism>
<protein>
    <submittedName>
        <fullName evidence="3">Alpha/beta hydrolase</fullName>
    </submittedName>
</protein>